<feature type="compositionally biased region" description="Basic and acidic residues" evidence="1">
    <location>
        <begin position="150"/>
        <end position="171"/>
    </location>
</feature>
<comment type="caution">
    <text evidence="2">The sequence shown here is derived from an EMBL/GenBank/DDBJ whole genome shotgun (WGS) entry which is preliminary data.</text>
</comment>
<dbReference type="EMBL" id="CAKMMW010000013">
    <property type="protein sequence ID" value="CAH1215173.1"/>
    <property type="molecule type" value="Genomic_DNA"/>
</dbReference>
<dbReference type="Proteomes" id="UP000838821">
    <property type="component" value="Unassembled WGS sequence"/>
</dbReference>
<dbReference type="RefSeq" id="WP_236290242.1">
    <property type="nucleotide sequence ID" value="NZ_CAKMMW010000013.1"/>
</dbReference>
<sequence>MTQTILTTASIKKITSSKATEIVLVIPSSVSLDQLKNLAKREEFFIALGVSQTEVSDYLEPRRGYQASVDGSGVVQSVKPDEESEDEGEQLEIEDVETESEEGEKEFDEINEEDAEESESESEESAEEENDGEPSEDEREIQSMESEVIQEEREQDDDKPLTFIDKEDLPF</sequence>
<protein>
    <submittedName>
        <fullName evidence="2">Uncharacterized protein</fullName>
    </submittedName>
</protein>
<evidence type="ECO:0000313" key="2">
    <source>
        <dbReference type="EMBL" id="CAH1215173.1"/>
    </source>
</evidence>
<name>A0ABN8GQ21_9BACL</name>
<gene>
    <name evidence="2" type="ORF">PAECIP111891_04222</name>
</gene>
<reference evidence="2" key="1">
    <citation type="submission" date="2022-01" db="EMBL/GenBank/DDBJ databases">
        <authorList>
            <person name="Criscuolo A."/>
        </authorList>
    </citation>
    <scope>NUCLEOTIDE SEQUENCE</scope>
    <source>
        <strain evidence="2">CIP111891</strain>
    </source>
</reference>
<feature type="compositionally biased region" description="Acidic residues" evidence="1">
    <location>
        <begin position="82"/>
        <end position="139"/>
    </location>
</feature>
<organism evidence="2 3">
    <name type="scientific">Paenibacillus allorhizoplanae</name>
    <dbReference type="NCBI Taxonomy" id="2905648"/>
    <lineage>
        <taxon>Bacteria</taxon>
        <taxon>Bacillati</taxon>
        <taxon>Bacillota</taxon>
        <taxon>Bacilli</taxon>
        <taxon>Bacillales</taxon>
        <taxon>Paenibacillaceae</taxon>
        <taxon>Paenibacillus</taxon>
    </lineage>
</organism>
<feature type="region of interest" description="Disordered" evidence="1">
    <location>
        <begin position="64"/>
        <end position="171"/>
    </location>
</feature>
<evidence type="ECO:0000313" key="3">
    <source>
        <dbReference type="Proteomes" id="UP000838821"/>
    </source>
</evidence>
<keyword evidence="3" id="KW-1185">Reference proteome</keyword>
<evidence type="ECO:0000256" key="1">
    <source>
        <dbReference type="SAM" id="MobiDB-lite"/>
    </source>
</evidence>
<proteinExistence type="predicted"/>
<accession>A0ABN8GQ21</accession>